<proteinExistence type="predicted"/>
<feature type="compositionally biased region" description="Basic and acidic residues" evidence="1">
    <location>
        <begin position="416"/>
        <end position="445"/>
    </location>
</feature>
<accession>A0A2R6TCF8</accession>
<reference evidence="3 4" key="1">
    <citation type="submission" date="2018-04" db="EMBL/GenBank/DDBJ databases">
        <title>Transcriptomics of ammonia oxidizing archaea.</title>
        <authorList>
            <person name="Carini P."/>
        </authorList>
    </citation>
    <scope>NUCLEOTIDE SEQUENCE [LARGE SCALE GENOMIC DNA]</scope>
    <source>
        <strain evidence="3 4">U25</strain>
    </source>
</reference>
<evidence type="ECO:0000313" key="3">
    <source>
        <dbReference type="EMBL" id="PTL88200.1"/>
    </source>
</evidence>
<dbReference type="RefSeq" id="WP_052433889.1">
    <property type="nucleotide sequence ID" value="NZ_CP007026.1"/>
</dbReference>
<dbReference type="GeneID" id="24816863"/>
<keyword evidence="2" id="KW-1133">Transmembrane helix</keyword>
<keyword evidence="2" id="KW-0472">Membrane</keyword>
<protein>
    <submittedName>
        <fullName evidence="3">Uncharacterized protein</fullName>
    </submittedName>
</protein>
<feature type="transmembrane region" description="Helical" evidence="2">
    <location>
        <begin position="325"/>
        <end position="344"/>
    </location>
</feature>
<gene>
    <name evidence="3" type="ORF">A7X95_02740</name>
</gene>
<keyword evidence="2" id="KW-0812">Transmembrane</keyword>
<dbReference type="EMBL" id="LXWN01000001">
    <property type="protein sequence ID" value="PTL88200.1"/>
    <property type="molecule type" value="Genomic_DNA"/>
</dbReference>
<dbReference type="OrthoDB" id="11492at2157"/>
<name>A0A2R6TCF8_9ARCH</name>
<organism evidence="3 4">
    <name type="scientific">Candidatus Nitrosopelagicus brevis</name>
    <dbReference type="NCBI Taxonomy" id="1410606"/>
    <lineage>
        <taxon>Archaea</taxon>
        <taxon>Nitrososphaerota</taxon>
    </lineage>
</organism>
<evidence type="ECO:0000256" key="1">
    <source>
        <dbReference type="SAM" id="MobiDB-lite"/>
    </source>
</evidence>
<dbReference type="Proteomes" id="UP000241022">
    <property type="component" value="Unassembled WGS sequence"/>
</dbReference>
<comment type="caution">
    <text evidence="3">The sequence shown here is derived from an EMBL/GenBank/DDBJ whole genome shotgun (WGS) entry which is preliminary data.</text>
</comment>
<evidence type="ECO:0000313" key="4">
    <source>
        <dbReference type="Proteomes" id="UP000241022"/>
    </source>
</evidence>
<sequence length="457" mass="49076">MSRTGILVASLAVIMLASTVGPAFAAQMEFRTWVEPGATDEVEIKFQRTVIINYDQGGMLADELRGQKFAKTFTVTSTDPGVNELRDRINYQISQLGSSAAITDVQIDYDTKLTGRGLNTSIDYKIILTMSITNHVLRESSGGNSGLVDMNWRGLAVPDEVTVNAKGIPHEINLPISFIADVAPGLHSAILGSEAETLLNAPIMDASGIKAQPLGNWHFLFDPTGINVDASQYGMYDELAGVVWSSYTMGESSLREGIQTEKEFAASFTTDTTYDLRTIESADAANIFFAGFSNIDVLDNTEVVGVYPEAPEGFATTSTGQFPVMIIYGMAGMAGIGGIAVFIVSEKKRKGDIKAGNVQTGIDPSQLVGADTSTGSGGYKTNRGEAHLKSDDYEHHRSVYDENPQVEQKTEPAPAEETKTEPAPAEETKTEPAPAEETKSDDSASDRGSMPKGWSPE</sequence>
<keyword evidence="4" id="KW-1185">Reference proteome</keyword>
<dbReference type="AlphaFoldDB" id="A0A2R6TCF8"/>
<feature type="compositionally biased region" description="Basic and acidic residues" evidence="1">
    <location>
        <begin position="382"/>
        <end position="400"/>
    </location>
</feature>
<feature type="region of interest" description="Disordered" evidence="1">
    <location>
        <begin position="355"/>
        <end position="457"/>
    </location>
</feature>
<evidence type="ECO:0000256" key="2">
    <source>
        <dbReference type="SAM" id="Phobius"/>
    </source>
</evidence>